<keyword evidence="2" id="KW-1133">Transmembrane helix</keyword>
<gene>
    <name evidence="4" type="ORF">NQ032_15965</name>
</gene>
<dbReference type="Proteomes" id="UP001204068">
    <property type="component" value="Unassembled WGS sequence"/>
</dbReference>
<dbReference type="SMART" id="SM00530">
    <property type="entry name" value="HTH_XRE"/>
    <property type="match status" value="1"/>
</dbReference>
<dbReference type="EMBL" id="JANILD010000015">
    <property type="protein sequence ID" value="MCQ9305102.1"/>
    <property type="molecule type" value="Genomic_DNA"/>
</dbReference>
<dbReference type="InterPro" id="IPR001387">
    <property type="entry name" value="Cro/C1-type_HTH"/>
</dbReference>
<evidence type="ECO:0000256" key="1">
    <source>
        <dbReference type="ARBA" id="ARBA00023125"/>
    </source>
</evidence>
<dbReference type="Gene3D" id="1.10.260.40">
    <property type="entry name" value="lambda repressor-like DNA-binding domains"/>
    <property type="match status" value="1"/>
</dbReference>
<feature type="domain" description="HTH cro/C1-type" evidence="3">
    <location>
        <begin position="7"/>
        <end position="61"/>
    </location>
</feature>
<name>A0AAW5LSC0_MAMSC</name>
<evidence type="ECO:0000313" key="5">
    <source>
        <dbReference type="Proteomes" id="UP001204068"/>
    </source>
</evidence>
<dbReference type="PANTHER" id="PTHR46558">
    <property type="entry name" value="TRACRIPTIONAL REGULATORY PROTEIN-RELATED-RELATED"/>
    <property type="match status" value="1"/>
</dbReference>
<keyword evidence="2" id="KW-0812">Transmembrane</keyword>
<keyword evidence="1" id="KW-0238">DNA-binding</keyword>
<dbReference type="SUPFAM" id="SSF47413">
    <property type="entry name" value="lambda repressor-like DNA-binding domains"/>
    <property type="match status" value="1"/>
</dbReference>
<reference evidence="4" key="1">
    <citation type="submission" date="2022-07" db="EMBL/GenBank/DDBJ databases">
        <title>Bacterial species isolated from the porcine tonsil microbiota.</title>
        <authorList>
            <person name="Oliveira I.M.F."/>
        </authorList>
    </citation>
    <scope>NUCLEOTIDE SEQUENCE</scope>
    <source>
        <strain evidence="4">8QC2O2</strain>
    </source>
</reference>
<dbReference type="PROSITE" id="PS50943">
    <property type="entry name" value="HTH_CROC1"/>
    <property type="match status" value="1"/>
</dbReference>
<comment type="caution">
    <text evidence="4">The sequence shown here is derived from an EMBL/GenBank/DDBJ whole genome shotgun (WGS) entry which is preliminary data.</text>
</comment>
<feature type="transmembrane region" description="Helical" evidence="2">
    <location>
        <begin position="123"/>
        <end position="143"/>
    </location>
</feature>
<feature type="transmembrane region" description="Helical" evidence="2">
    <location>
        <begin position="87"/>
        <end position="111"/>
    </location>
</feature>
<evidence type="ECO:0000313" key="4">
    <source>
        <dbReference type="EMBL" id="MCQ9305102.1"/>
    </source>
</evidence>
<dbReference type="Pfam" id="PF01381">
    <property type="entry name" value="HTH_3"/>
    <property type="match status" value="1"/>
</dbReference>
<dbReference type="GO" id="GO:0003677">
    <property type="term" value="F:DNA binding"/>
    <property type="evidence" value="ECO:0007669"/>
    <property type="project" value="UniProtKB-KW"/>
</dbReference>
<sequence length="148" mass="17184">MDFHKILKKKRIEAHLSQEELTEQLNISRQSISKWENEKGYPNIETLLKISEIFNVTVDELLKGDDYLKNKIIQDSKKLKYPKWKSFFDILTFIGLIFIIAKIIIFIITKITGNEITFLSGSIVYSFLPLLLMIIGAIGTDILSKKYK</sequence>
<dbReference type="CDD" id="cd00093">
    <property type="entry name" value="HTH_XRE"/>
    <property type="match status" value="1"/>
</dbReference>
<dbReference type="PANTHER" id="PTHR46558:SF15">
    <property type="entry name" value="HELIX-TURN-HELIX DOMAIN PROTEIN"/>
    <property type="match status" value="1"/>
</dbReference>
<protein>
    <submittedName>
        <fullName evidence="4">Helix-turn-helix domain-containing protein</fullName>
    </submittedName>
</protein>
<keyword evidence="2" id="KW-0472">Membrane</keyword>
<organism evidence="4 5">
    <name type="scientific">Mammaliicoccus sciuri</name>
    <name type="common">Staphylococcus sciuri</name>
    <dbReference type="NCBI Taxonomy" id="1296"/>
    <lineage>
        <taxon>Bacteria</taxon>
        <taxon>Bacillati</taxon>
        <taxon>Bacillota</taxon>
        <taxon>Bacilli</taxon>
        <taxon>Bacillales</taxon>
        <taxon>Staphylococcaceae</taxon>
        <taxon>Mammaliicoccus</taxon>
    </lineage>
</organism>
<evidence type="ECO:0000259" key="3">
    <source>
        <dbReference type="PROSITE" id="PS50943"/>
    </source>
</evidence>
<proteinExistence type="predicted"/>
<dbReference type="AlphaFoldDB" id="A0AAW5LSC0"/>
<evidence type="ECO:0000256" key="2">
    <source>
        <dbReference type="SAM" id="Phobius"/>
    </source>
</evidence>
<dbReference type="InterPro" id="IPR010982">
    <property type="entry name" value="Lambda_DNA-bd_dom_sf"/>
</dbReference>
<accession>A0AAW5LSC0</accession>
<dbReference type="RefSeq" id="WP_257099655.1">
    <property type="nucleotide sequence ID" value="NZ_JANILD010000015.1"/>
</dbReference>